<protein>
    <submittedName>
        <fullName evidence="2">YidB family protein</fullName>
    </submittedName>
</protein>
<dbReference type="InterPro" id="IPR027405">
    <property type="entry name" value="YidB-like"/>
</dbReference>
<organism evidence="2 3">
    <name type="scientific">Streptomyces erythrochromogenes</name>
    <dbReference type="NCBI Taxonomy" id="285574"/>
    <lineage>
        <taxon>Bacteria</taxon>
        <taxon>Bacillati</taxon>
        <taxon>Actinomycetota</taxon>
        <taxon>Actinomycetes</taxon>
        <taxon>Kitasatosporales</taxon>
        <taxon>Streptomycetaceae</taxon>
        <taxon>Streptomyces</taxon>
    </lineage>
</organism>
<evidence type="ECO:0000313" key="2">
    <source>
        <dbReference type="EMBL" id="WUN82194.1"/>
    </source>
</evidence>
<evidence type="ECO:0000256" key="1">
    <source>
        <dbReference type="SAM" id="MobiDB-lite"/>
    </source>
</evidence>
<keyword evidence="3" id="KW-1185">Reference proteome</keyword>
<dbReference type="Proteomes" id="UP001432312">
    <property type="component" value="Chromosome"/>
</dbReference>
<dbReference type="RefSeq" id="WP_328740305.1">
    <property type="nucleotide sequence ID" value="NZ_CP108036.1"/>
</dbReference>
<sequence length="145" mass="13953">MAGNDLGSLLGGLLGGGKSGSGGGGGDVLGALLGALMGGGGGGGQAAGGASNPLGGLMDMLTKSGLADQAQSWIGTGENKPVSGAQISEAVPDETLQKVAAQAGVTPEEAADRIAQSLPQAVDKLTPDGEIPSGSLEDIIRQQKF</sequence>
<dbReference type="GeneID" id="95500170"/>
<dbReference type="InterPro" id="IPR045372">
    <property type="entry name" value="YidB"/>
</dbReference>
<dbReference type="Pfam" id="PF20159">
    <property type="entry name" value="YidB"/>
    <property type="match status" value="1"/>
</dbReference>
<dbReference type="EMBL" id="CP108036">
    <property type="protein sequence ID" value="WUN82194.1"/>
    <property type="molecule type" value="Genomic_DNA"/>
</dbReference>
<reference evidence="2" key="1">
    <citation type="submission" date="2022-10" db="EMBL/GenBank/DDBJ databases">
        <title>The complete genomes of actinobacterial strains from the NBC collection.</title>
        <authorList>
            <person name="Joergensen T.S."/>
            <person name="Alvarez Arevalo M."/>
            <person name="Sterndorff E.B."/>
            <person name="Faurdal D."/>
            <person name="Vuksanovic O."/>
            <person name="Mourched A.-S."/>
            <person name="Charusanti P."/>
            <person name="Shaw S."/>
            <person name="Blin K."/>
            <person name="Weber T."/>
        </authorList>
    </citation>
    <scope>NUCLEOTIDE SEQUENCE</scope>
    <source>
        <strain evidence="2">NBC_00303</strain>
    </source>
</reference>
<name>A0ABZ1QIF6_9ACTN</name>
<dbReference type="Gene3D" id="1.10.10.690">
    <property type="entry name" value="YidB-like"/>
    <property type="match status" value="1"/>
</dbReference>
<dbReference type="SUPFAM" id="SSF140804">
    <property type="entry name" value="YidB-like"/>
    <property type="match status" value="1"/>
</dbReference>
<accession>A0ABZ1QIF6</accession>
<feature type="region of interest" description="Disordered" evidence="1">
    <location>
        <begin position="124"/>
        <end position="145"/>
    </location>
</feature>
<gene>
    <name evidence="2" type="ORF">OHA91_29020</name>
</gene>
<proteinExistence type="predicted"/>
<evidence type="ECO:0000313" key="3">
    <source>
        <dbReference type="Proteomes" id="UP001432312"/>
    </source>
</evidence>